<dbReference type="EMBL" id="JBAKAZ010000040">
    <property type="protein sequence ID" value="MEL0630093.1"/>
    <property type="molecule type" value="Genomic_DNA"/>
</dbReference>
<dbReference type="RefSeq" id="WP_341598223.1">
    <property type="nucleotide sequence ID" value="NZ_JBAKAZ010000040.1"/>
</dbReference>
<feature type="region of interest" description="Disordered" evidence="1">
    <location>
        <begin position="1"/>
        <end position="22"/>
    </location>
</feature>
<sequence length="70" mass="7619">MAINIRGNADSKNGSNNSYTIPGRGIVTRAQLVKETINGQHPNHHVVTNKSGKKAIRANPDKTKNNNIDK</sequence>
<dbReference type="Pfam" id="PF13031">
    <property type="entry name" value="DUF3892"/>
    <property type="match status" value="1"/>
</dbReference>
<comment type="caution">
    <text evidence="2">The sequence shown here is derived from an EMBL/GenBank/DDBJ whole genome shotgun (WGS) entry which is preliminary data.</text>
</comment>
<evidence type="ECO:0000256" key="1">
    <source>
        <dbReference type="SAM" id="MobiDB-lite"/>
    </source>
</evidence>
<proteinExistence type="predicted"/>
<evidence type="ECO:0000313" key="3">
    <source>
        <dbReference type="Proteomes" id="UP001369082"/>
    </source>
</evidence>
<dbReference type="Proteomes" id="UP001369082">
    <property type="component" value="Unassembled WGS sequence"/>
</dbReference>
<evidence type="ECO:0000313" key="2">
    <source>
        <dbReference type="EMBL" id="MEL0630093.1"/>
    </source>
</evidence>
<reference evidence="2 3" key="1">
    <citation type="submission" date="2024-02" db="EMBL/GenBank/DDBJ databases">
        <title>Bacteria isolated from the canopy kelp, Nereocystis luetkeana.</title>
        <authorList>
            <person name="Pfister C.A."/>
            <person name="Younker I.T."/>
            <person name="Light S.H."/>
        </authorList>
    </citation>
    <scope>NUCLEOTIDE SEQUENCE [LARGE SCALE GENOMIC DNA]</scope>
    <source>
        <strain evidence="2 3">TI.1.05</strain>
    </source>
</reference>
<gene>
    <name evidence="2" type="ORF">V6256_10805</name>
</gene>
<name>A0ABU9GRY5_9GAMM</name>
<dbReference type="InterPro" id="IPR024997">
    <property type="entry name" value="DUF3892"/>
</dbReference>
<feature type="compositionally biased region" description="Basic and acidic residues" evidence="1">
    <location>
        <begin position="59"/>
        <end position="70"/>
    </location>
</feature>
<feature type="compositionally biased region" description="Polar residues" evidence="1">
    <location>
        <begin position="10"/>
        <end position="20"/>
    </location>
</feature>
<keyword evidence="3" id="KW-1185">Reference proteome</keyword>
<feature type="compositionally biased region" description="Polar residues" evidence="1">
    <location>
        <begin position="38"/>
        <end position="50"/>
    </location>
</feature>
<protein>
    <submittedName>
        <fullName evidence="2">DUF3892 domain-containing protein</fullName>
    </submittedName>
</protein>
<feature type="region of interest" description="Disordered" evidence="1">
    <location>
        <begin position="38"/>
        <end position="70"/>
    </location>
</feature>
<organism evidence="2 3">
    <name type="scientific">Psychromonas aquatilis</name>
    <dbReference type="NCBI Taxonomy" id="2005072"/>
    <lineage>
        <taxon>Bacteria</taxon>
        <taxon>Pseudomonadati</taxon>
        <taxon>Pseudomonadota</taxon>
        <taxon>Gammaproteobacteria</taxon>
        <taxon>Alteromonadales</taxon>
        <taxon>Psychromonadaceae</taxon>
        <taxon>Psychromonas</taxon>
    </lineage>
</organism>
<accession>A0ABU9GRY5</accession>